<dbReference type="EMBL" id="JANGCN010000019">
    <property type="protein sequence ID" value="MCQ5153504.1"/>
    <property type="molecule type" value="Genomic_DNA"/>
</dbReference>
<name>A0AAW5KNL6_9FIRM</name>
<comment type="caution">
    <text evidence="1">The sequence shown here is derived from an EMBL/GenBank/DDBJ whole genome shotgun (WGS) entry which is preliminary data.</text>
</comment>
<dbReference type="RefSeq" id="WP_117893138.1">
    <property type="nucleotide sequence ID" value="NZ_JANGCN010000019.1"/>
</dbReference>
<dbReference type="Proteomes" id="UP001206236">
    <property type="component" value="Unassembled WGS sequence"/>
</dbReference>
<accession>A0AAW5KNL6</accession>
<reference evidence="1" key="1">
    <citation type="submission" date="2022-06" db="EMBL/GenBank/DDBJ databases">
        <title>Isolation of gut microbiota from human fecal samples.</title>
        <authorList>
            <person name="Pamer E.G."/>
            <person name="Barat B."/>
            <person name="Waligurski E."/>
            <person name="Medina S."/>
            <person name="Paddock L."/>
            <person name="Mostad J."/>
        </authorList>
    </citation>
    <scope>NUCLEOTIDE SEQUENCE</scope>
    <source>
        <strain evidence="1">DFI.5.57</strain>
    </source>
</reference>
<protein>
    <recommendedName>
        <fullName evidence="3">HNH endonuclease</fullName>
    </recommendedName>
</protein>
<evidence type="ECO:0008006" key="3">
    <source>
        <dbReference type="Google" id="ProtNLM"/>
    </source>
</evidence>
<gene>
    <name evidence="1" type="ORF">NE632_09295</name>
</gene>
<sequence>MPSNQEKVSPDAKAKKAVNSVYGKKTDPIYGYEVDTLEADHIMPLKEITEQSGLDQLSFEDQKAIANLEENFMGLGKRTNASKGAKSISAWSGHSKLEAISEEAQQFLNQKDEAARAAIAKAISERLGKK</sequence>
<evidence type="ECO:0000313" key="1">
    <source>
        <dbReference type="EMBL" id="MCQ5153504.1"/>
    </source>
</evidence>
<evidence type="ECO:0000313" key="2">
    <source>
        <dbReference type="Proteomes" id="UP001206236"/>
    </source>
</evidence>
<dbReference type="AlphaFoldDB" id="A0AAW5KNL6"/>
<proteinExistence type="predicted"/>
<organism evidence="1 2">
    <name type="scientific">Ruminococcus bicirculans</name>
    <name type="common">ex Wegman et al. 2014</name>
    <dbReference type="NCBI Taxonomy" id="1160721"/>
    <lineage>
        <taxon>Bacteria</taxon>
        <taxon>Bacillati</taxon>
        <taxon>Bacillota</taxon>
        <taxon>Clostridia</taxon>
        <taxon>Eubacteriales</taxon>
        <taxon>Oscillospiraceae</taxon>
        <taxon>Ruminococcus</taxon>
    </lineage>
</organism>